<dbReference type="Proteomes" id="UP000607653">
    <property type="component" value="Unassembled WGS sequence"/>
</dbReference>
<gene>
    <name evidence="1" type="ORF">HUJ06_000801</name>
</gene>
<protein>
    <submittedName>
        <fullName evidence="1">Uncharacterized protein</fullName>
    </submittedName>
</protein>
<accession>A0A822ZFR4</accession>
<evidence type="ECO:0000313" key="2">
    <source>
        <dbReference type="Proteomes" id="UP000607653"/>
    </source>
</evidence>
<reference evidence="1 2" key="1">
    <citation type="journal article" date="2020" name="Mol. Biol. Evol.">
        <title>Distinct Expression and Methylation Patterns for Genes with Different Fates following a Single Whole-Genome Duplication in Flowering Plants.</title>
        <authorList>
            <person name="Shi T."/>
            <person name="Rahmani R.S."/>
            <person name="Gugger P.F."/>
            <person name="Wang M."/>
            <person name="Li H."/>
            <person name="Zhang Y."/>
            <person name="Li Z."/>
            <person name="Wang Q."/>
            <person name="Van de Peer Y."/>
            <person name="Marchal K."/>
            <person name="Chen J."/>
        </authorList>
    </citation>
    <scope>NUCLEOTIDE SEQUENCE [LARGE SCALE GENOMIC DNA]</scope>
    <source>
        <tissue evidence="1">Leaf</tissue>
    </source>
</reference>
<proteinExistence type="predicted"/>
<organism evidence="1 2">
    <name type="scientific">Nelumbo nucifera</name>
    <name type="common">Sacred lotus</name>
    <dbReference type="NCBI Taxonomy" id="4432"/>
    <lineage>
        <taxon>Eukaryota</taxon>
        <taxon>Viridiplantae</taxon>
        <taxon>Streptophyta</taxon>
        <taxon>Embryophyta</taxon>
        <taxon>Tracheophyta</taxon>
        <taxon>Spermatophyta</taxon>
        <taxon>Magnoliopsida</taxon>
        <taxon>Proteales</taxon>
        <taxon>Nelumbonaceae</taxon>
        <taxon>Nelumbo</taxon>
    </lineage>
</organism>
<dbReference type="AlphaFoldDB" id="A0A822ZFR4"/>
<dbReference type="EMBL" id="DUZY01000006">
    <property type="protein sequence ID" value="DAD42571.1"/>
    <property type="molecule type" value="Genomic_DNA"/>
</dbReference>
<sequence>MASFPYNFFPTDLLNSAQFAAGGDKTRQPVLPHEARTREGKPKVEQLRSRVRDNFQFYFFPTDLLPSLKLQGDEDKTQKARGVNDIQTQYQSAPVQTNPQLSLLHLSCVLPISGDDSASS</sequence>
<keyword evidence="2" id="KW-1185">Reference proteome</keyword>
<evidence type="ECO:0000313" key="1">
    <source>
        <dbReference type="EMBL" id="DAD42571.1"/>
    </source>
</evidence>
<comment type="caution">
    <text evidence="1">The sequence shown here is derived from an EMBL/GenBank/DDBJ whole genome shotgun (WGS) entry which is preliminary data.</text>
</comment>
<name>A0A822ZFR4_NELNU</name>